<evidence type="ECO:0000313" key="2">
    <source>
        <dbReference type="Proteomes" id="UP001164187"/>
    </source>
</evidence>
<organism evidence="1 2">
    <name type="scientific">Peptostreptococcus equinus</name>
    <dbReference type="NCBI Taxonomy" id="3003601"/>
    <lineage>
        <taxon>Bacteria</taxon>
        <taxon>Bacillati</taxon>
        <taxon>Bacillota</taxon>
        <taxon>Clostridia</taxon>
        <taxon>Peptostreptococcales</taxon>
        <taxon>Peptostreptococcaceae</taxon>
        <taxon>Peptostreptococcus</taxon>
    </lineage>
</organism>
<name>A0ABY7JSK2_9FIRM</name>
<sequence length="155" mass="17357">MMTEDMGVGLGWDDEISKEGPDFILLPAGDYDFEVTSFERGRFDGSDKMSACNKAMLNIKIETAEGIAVIQHNLFLHQKTEGFLSEFFTSIGQKKKGQPLKMNWNSVVGAKGRCKVGIRNWTSKDGNPMQSNEIKKFYEPKETEAVQTTFTPGSF</sequence>
<protein>
    <submittedName>
        <fullName evidence="1">DUF669 domain-containing protein</fullName>
    </submittedName>
</protein>
<proteinExistence type="predicted"/>
<keyword evidence="2" id="KW-1185">Reference proteome</keyword>
<gene>
    <name evidence="1" type="ORF">O0R46_03030</name>
</gene>
<dbReference type="RefSeq" id="WP_269312107.1">
    <property type="nucleotide sequence ID" value="NZ_CP114052.1"/>
</dbReference>
<accession>A0ABY7JSK2</accession>
<dbReference type="EMBL" id="CP114052">
    <property type="protein sequence ID" value="WAW15434.1"/>
    <property type="molecule type" value="Genomic_DNA"/>
</dbReference>
<dbReference type="Proteomes" id="UP001164187">
    <property type="component" value="Chromosome"/>
</dbReference>
<evidence type="ECO:0000313" key="1">
    <source>
        <dbReference type="EMBL" id="WAW15434.1"/>
    </source>
</evidence>
<reference evidence="1" key="1">
    <citation type="submission" date="2022-12" db="EMBL/GenBank/DDBJ databases">
        <title>Peptostreptococcus.</title>
        <authorList>
            <person name="Lee S.H."/>
        </authorList>
    </citation>
    <scope>NUCLEOTIDE SEQUENCE</scope>
    <source>
        <strain evidence="1">CBA3647</strain>
    </source>
</reference>